<gene>
    <name evidence="1" type="ORF">J1N35_005733</name>
</gene>
<protein>
    <submittedName>
        <fullName evidence="1">Uncharacterized protein</fullName>
    </submittedName>
</protein>
<organism evidence="1 2">
    <name type="scientific">Gossypium stocksii</name>
    <dbReference type="NCBI Taxonomy" id="47602"/>
    <lineage>
        <taxon>Eukaryota</taxon>
        <taxon>Viridiplantae</taxon>
        <taxon>Streptophyta</taxon>
        <taxon>Embryophyta</taxon>
        <taxon>Tracheophyta</taxon>
        <taxon>Spermatophyta</taxon>
        <taxon>Magnoliopsida</taxon>
        <taxon>eudicotyledons</taxon>
        <taxon>Gunneridae</taxon>
        <taxon>Pentapetalae</taxon>
        <taxon>rosids</taxon>
        <taxon>malvids</taxon>
        <taxon>Malvales</taxon>
        <taxon>Malvaceae</taxon>
        <taxon>Malvoideae</taxon>
        <taxon>Gossypium</taxon>
    </lineage>
</organism>
<dbReference type="EMBL" id="JAIQCV010000002">
    <property type="protein sequence ID" value="KAH1122573.1"/>
    <property type="molecule type" value="Genomic_DNA"/>
</dbReference>
<sequence>MSTTYSFGWIKRNGEWICNLEHAHQAQQATTSHQEEGAPLKYAPQQADILALALSLSHCTLTLLDVIHGLSLYHDALTAHVLDRYNLLNERILDLASQFLPPLNA</sequence>
<evidence type="ECO:0000313" key="2">
    <source>
        <dbReference type="Proteomes" id="UP000828251"/>
    </source>
</evidence>
<dbReference type="AlphaFoldDB" id="A0A9D3WFT6"/>
<dbReference type="OrthoDB" id="10463265at2759"/>
<dbReference type="Proteomes" id="UP000828251">
    <property type="component" value="Unassembled WGS sequence"/>
</dbReference>
<name>A0A9D3WFT6_9ROSI</name>
<keyword evidence="2" id="KW-1185">Reference proteome</keyword>
<accession>A0A9D3WFT6</accession>
<reference evidence="1 2" key="1">
    <citation type="journal article" date="2021" name="Plant Biotechnol. J.">
        <title>Multi-omics assisted identification of the key and species-specific regulatory components of drought-tolerant mechanisms in Gossypium stocksii.</title>
        <authorList>
            <person name="Yu D."/>
            <person name="Ke L."/>
            <person name="Zhang D."/>
            <person name="Wu Y."/>
            <person name="Sun Y."/>
            <person name="Mei J."/>
            <person name="Sun J."/>
            <person name="Sun Y."/>
        </authorList>
    </citation>
    <scope>NUCLEOTIDE SEQUENCE [LARGE SCALE GENOMIC DNA]</scope>
    <source>
        <strain evidence="2">cv. E1</strain>
        <tissue evidence="1">Leaf</tissue>
    </source>
</reference>
<comment type="caution">
    <text evidence="1">The sequence shown here is derived from an EMBL/GenBank/DDBJ whole genome shotgun (WGS) entry which is preliminary data.</text>
</comment>
<proteinExistence type="predicted"/>
<evidence type="ECO:0000313" key="1">
    <source>
        <dbReference type="EMBL" id="KAH1122573.1"/>
    </source>
</evidence>